<organism evidence="1 2">
    <name type="scientific">Panagrolaimus sp. ES5</name>
    <dbReference type="NCBI Taxonomy" id="591445"/>
    <lineage>
        <taxon>Eukaryota</taxon>
        <taxon>Metazoa</taxon>
        <taxon>Ecdysozoa</taxon>
        <taxon>Nematoda</taxon>
        <taxon>Chromadorea</taxon>
        <taxon>Rhabditida</taxon>
        <taxon>Tylenchina</taxon>
        <taxon>Panagrolaimomorpha</taxon>
        <taxon>Panagrolaimoidea</taxon>
        <taxon>Panagrolaimidae</taxon>
        <taxon>Panagrolaimus</taxon>
    </lineage>
</organism>
<dbReference type="Proteomes" id="UP000887579">
    <property type="component" value="Unplaced"/>
</dbReference>
<dbReference type="WBParaSite" id="ES5_v2.g29182.t1">
    <property type="protein sequence ID" value="ES5_v2.g29182.t1"/>
    <property type="gene ID" value="ES5_v2.g29182"/>
</dbReference>
<reference evidence="2" key="1">
    <citation type="submission" date="2022-11" db="UniProtKB">
        <authorList>
            <consortium name="WormBaseParasite"/>
        </authorList>
    </citation>
    <scope>IDENTIFICATION</scope>
</reference>
<protein>
    <submittedName>
        <fullName evidence="2">Uncharacterized protein</fullName>
    </submittedName>
</protein>
<evidence type="ECO:0000313" key="2">
    <source>
        <dbReference type="WBParaSite" id="ES5_v2.g29182.t1"/>
    </source>
</evidence>
<sequence>MQSRFGFSGDVVVEDIGVEIVFGAVVDDINVDGIEVADTVEVGYNIDIVDVNEGVTVFGTVVVTFDASVVVAIVVIEAVTVDPTELDPAETDVPFPPPSPFGAKVVVELLLSSFS</sequence>
<evidence type="ECO:0000313" key="1">
    <source>
        <dbReference type="Proteomes" id="UP000887579"/>
    </source>
</evidence>
<proteinExistence type="predicted"/>
<accession>A0AC34GHK1</accession>
<name>A0AC34GHK1_9BILA</name>